<dbReference type="InterPro" id="IPR050736">
    <property type="entry name" value="Sensor_HK_Regulatory"/>
</dbReference>
<dbReference type="InterPro" id="IPR003661">
    <property type="entry name" value="HisK_dim/P_dom"/>
</dbReference>
<keyword evidence="3" id="KW-0597">Phosphoprotein</keyword>
<evidence type="ECO:0000256" key="8">
    <source>
        <dbReference type="ARBA" id="ARBA00023012"/>
    </source>
</evidence>
<evidence type="ECO:0000313" key="10">
    <source>
        <dbReference type="EMBL" id="SHH28130.1"/>
    </source>
</evidence>
<dbReference type="GO" id="GO:0000155">
    <property type="term" value="F:phosphorelay sensor kinase activity"/>
    <property type="evidence" value="ECO:0007669"/>
    <property type="project" value="InterPro"/>
</dbReference>
<dbReference type="SUPFAM" id="SSF55874">
    <property type="entry name" value="ATPase domain of HSP90 chaperone/DNA topoisomerase II/histidine kinase"/>
    <property type="match status" value="1"/>
</dbReference>
<organism evidence="10 11">
    <name type="scientific">Clostridium grantii DSM 8605</name>
    <dbReference type="NCBI Taxonomy" id="1121316"/>
    <lineage>
        <taxon>Bacteria</taxon>
        <taxon>Bacillati</taxon>
        <taxon>Bacillota</taxon>
        <taxon>Clostridia</taxon>
        <taxon>Eubacteriales</taxon>
        <taxon>Clostridiaceae</taxon>
        <taxon>Clostridium</taxon>
    </lineage>
</organism>
<dbReference type="SUPFAM" id="SSF47384">
    <property type="entry name" value="Homodimeric domain of signal transducing histidine kinase"/>
    <property type="match status" value="1"/>
</dbReference>
<dbReference type="PRINTS" id="PR00344">
    <property type="entry name" value="BCTRLSENSOR"/>
</dbReference>
<dbReference type="PANTHER" id="PTHR43711:SF26">
    <property type="entry name" value="SENSOR HISTIDINE KINASE RCSC"/>
    <property type="match status" value="1"/>
</dbReference>
<dbReference type="EMBL" id="FQXM01000003">
    <property type="protein sequence ID" value="SHH28130.1"/>
    <property type="molecule type" value="Genomic_DNA"/>
</dbReference>
<proteinExistence type="predicted"/>
<gene>
    <name evidence="10" type="ORF">SAMN02745207_00644</name>
</gene>
<evidence type="ECO:0000256" key="7">
    <source>
        <dbReference type="ARBA" id="ARBA00022840"/>
    </source>
</evidence>
<evidence type="ECO:0000256" key="5">
    <source>
        <dbReference type="ARBA" id="ARBA00022741"/>
    </source>
</evidence>
<keyword evidence="7" id="KW-0067">ATP-binding</keyword>
<dbReference type="FunFam" id="3.30.565.10:FF:000037">
    <property type="entry name" value="Hybrid sensor histidine kinase/response regulator"/>
    <property type="match status" value="1"/>
</dbReference>
<evidence type="ECO:0000256" key="1">
    <source>
        <dbReference type="ARBA" id="ARBA00000085"/>
    </source>
</evidence>
<dbReference type="PROSITE" id="PS50109">
    <property type="entry name" value="HIS_KIN"/>
    <property type="match status" value="1"/>
</dbReference>
<dbReference type="InterPro" id="IPR036890">
    <property type="entry name" value="HATPase_C_sf"/>
</dbReference>
<dbReference type="SMART" id="SM00387">
    <property type="entry name" value="HATPase_c"/>
    <property type="match status" value="1"/>
</dbReference>
<keyword evidence="8" id="KW-0902">Two-component regulatory system</keyword>
<dbReference type="InterPro" id="IPR005467">
    <property type="entry name" value="His_kinase_dom"/>
</dbReference>
<keyword evidence="4" id="KW-0808">Transferase</keyword>
<reference evidence="10 11" key="1">
    <citation type="submission" date="2016-11" db="EMBL/GenBank/DDBJ databases">
        <authorList>
            <person name="Jaros S."/>
            <person name="Januszkiewicz K."/>
            <person name="Wedrychowicz H."/>
        </authorList>
    </citation>
    <scope>NUCLEOTIDE SEQUENCE [LARGE SCALE GENOMIC DNA]</scope>
    <source>
        <strain evidence="10 11">DSM 8605</strain>
    </source>
</reference>
<dbReference type="Pfam" id="PF02518">
    <property type="entry name" value="HATPase_c"/>
    <property type="match status" value="1"/>
</dbReference>
<dbReference type="Gene3D" id="3.30.565.10">
    <property type="entry name" value="Histidine kinase-like ATPase, C-terminal domain"/>
    <property type="match status" value="1"/>
</dbReference>
<feature type="domain" description="Histidine kinase" evidence="9">
    <location>
        <begin position="24"/>
        <end position="247"/>
    </location>
</feature>
<keyword evidence="5" id="KW-0547">Nucleotide-binding</keyword>
<keyword evidence="11" id="KW-1185">Reference proteome</keyword>
<evidence type="ECO:0000259" key="9">
    <source>
        <dbReference type="PROSITE" id="PS50109"/>
    </source>
</evidence>
<evidence type="ECO:0000256" key="6">
    <source>
        <dbReference type="ARBA" id="ARBA00022777"/>
    </source>
</evidence>
<dbReference type="AlphaFoldDB" id="A0A1M5RPQ1"/>
<dbReference type="PANTHER" id="PTHR43711">
    <property type="entry name" value="TWO-COMPONENT HISTIDINE KINASE"/>
    <property type="match status" value="1"/>
</dbReference>
<name>A0A1M5RPQ1_9CLOT</name>
<evidence type="ECO:0000256" key="3">
    <source>
        <dbReference type="ARBA" id="ARBA00022553"/>
    </source>
</evidence>
<dbReference type="InterPro" id="IPR036097">
    <property type="entry name" value="HisK_dim/P_sf"/>
</dbReference>
<dbReference type="Proteomes" id="UP000184447">
    <property type="component" value="Unassembled WGS sequence"/>
</dbReference>
<dbReference type="InterPro" id="IPR003594">
    <property type="entry name" value="HATPase_dom"/>
</dbReference>
<dbReference type="GO" id="GO:0005524">
    <property type="term" value="F:ATP binding"/>
    <property type="evidence" value="ECO:0007669"/>
    <property type="project" value="UniProtKB-KW"/>
</dbReference>
<protein>
    <recommendedName>
        <fullName evidence="2">histidine kinase</fullName>
        <ecNumber evidence="2">2.7.13.3</ecNumber>
    </recommendedName>
</protein>
<keyword evidence="6 10" id="KW-0418">Kinase</keyword>
<dbReference type="Gene3D" id="1.10.287.130">
    <property type="match status" value="1"/>
</dbReference>
<dbReference type="Pfam" id="PF00512">
    <property type="entry name" value="HisKA"/>
    <property type="match status" value="1"/>
</dbReference>
<evidence type="ECO:0000313" key="11">
    <source>
        <dbReference type="Proteomes" id="UP000184447"/>
    </source>
</evidence>
<accession>A0A1M5RPQ1</accession>
<dbReference type="CDD" id="cd00082">
    <property type="entry name" value="HisKA"/>
    <property type="match status" value="1"/>
</dbReference>
<sequence>MKEFMVNIKDDCEIDKVKMDFFANISHEFKTPLNILLGSMQLLELYSNNGTIIDPQLKLEKYLKSMKNNTLKLVRLVNNIIDLSKIDSNYFYLEKHNYNIVEMVESVLKSITTYSEMKKISIVLDKKIHRKIIAFDIGKIERALLNLLSNALKFTDESGCIQVSVDADEKWVYISVKDDGIGMHEEKMHIIFNRFSQAEKSFIRNNEGSGIGLSLVKSIVKMHGGNIKVYSEYGKGSEFIIELPINIVENDEGNQYYSQYEDSRVERLRAELSDL</sequence>
<dbReference type="EC" id="2.7.13.3" evidence="2"/>
<dbReference type="SMART" id="SM00388">
    <property type="entry name" value="HisKA"/>
    <property type="match status" value="1"/>
</dbReference>
<dbReference type="STRING" id="1121316.SAMN02745207_00644"/>
<evidence type="ECO:0000256" key="4">
    <source>
        <dbReference type="ARBA" id="ARBA00022679"/>
    </source>
</evidence>
<dbReference type="InterPro" id="IPR004358">
    <property type="entry name" value="Sig_transdc_His_kin-like_C"/>
</dbReference>
<evidence type="ECO:0000256" key="2">
    <source>
        <dbReference type="ARBA" id="ARBA00012438"/>
    </source>
</evidence>
<comment type="catalytic activity">
    <reaction evidence="1">
        <text>ATP + protein L-histidine = ADP + protein N-phospho-L-histidine.</text>
        <dbReference type="EC" id="2.7.13.3"/>
    </reaction>
</comment>